<dbReference type="SUPFAM" id="SSF53822">
    <property type="entry name" value="Periplasmic binding protein-like I"/>
    <property type="match status" value="1"/>
</dbReference>
<accession>A0ABP8NYG1</accession>
<organism evidence="5 6">
    <name type="scientific">Rhodococcus olei</name>
    <dbReference type="NCBI Taxonomy" id="2161675"/>
    <lineage>
        <taxon>Bacteria</taxon>
        <taxon>Bacillati</taxon>
        <taxon>Actinomycetota</taxon>
        <taxon>Actinomycetes</taxon>
        <taxon>Mycobacteriales</taxon>
        <taxon>Nocardiaceae</taxon>
        <taxon>Rhodococcus</taxon>
    </lineage>
</organism>
<dbReference type="PANTHER" id="PTHR47235">
    <property type="entry name" value="BLR6548 PROTEIN"/>
    <property type="match status" value="1"/>
</dbReference>
<dbReference type="Gene3D" id="3.40.50.2300">
    <property type="match status" value="2"/>
</dbReference>
<evidence type="ECO:0000313" key="6">
    <source>
        <dbReference type="Proteomes" id="UP001501183"/>
    </source>
</evidence>
<evidence type="ECO:0000256" key="2">
    <source>
        <dbReference type="ARBA" id="ARBA00022729"/>
    </source>
</evidence>
<evidence type="ECO:0000259" key="4">
    <source>
        <dbReference type="Pfam" id="PF13458"/>
    </source>
</evidence>
<keyword evidence="6" id="KW-1185">Reference proteome</keyword>
<dbReference type="PANTHER" id="PTHR47235:SF1">
    <property type="entry name" value="BLR6548 PROTEIN"/>
    <property type="match status" value="1"/>
</dbReference>
<reference evidence="6" key="1">
    <citation type="journal article" date="2019" name="Int. J. Syst. Evol. Microbiol.">
        <title>The Global Catalogue of Microorganisms (GCM) 10K type strain sequencing project: providing services to taxonomists for standard genome sequencing and annotation.</title>
        <authorList>
            <consortium name="The Broad Institute Genomics Platform"/>
            <consortium name="The Broad Institute Genome Sequencing Center for Infectious Disease"/>
            <person name="Wu L."/>
            <person name="Ma J."/>
        </authorList>
    </citation>
    <scope>NUCLEOTIDE SEQUENCE [LARGE SCALE GENOMIC DNA]</scope>
    <source>
        <strain evidence="6">JCM 32206</strain>
    </source>
</reference>
<sequence>MSAIRKMRQPIALGVLTTSLVALSAAACGSNGGASTDGVTSSTVKVAVVTPTSGPLAPAFAGFAEAAQARVNLANEGGGVNGRKIEVEVLDDAADGTKQVTAGKTAIESDHAFAVLMASQVDTMLPYMKQKGIPIVGYPSQPAYTTDRNVFGVYGVPPIHYASTAFALGLQNRGVTKLAVFSHNTPGGVALAKSVAAAADKAGVKVVLQQNDVPESSFDATSVAVRMKEVGADGAFLGTSSGAAISILEAAKRQGVGLKTSFASSVRSLLSKEPDVLEGTLSRPQGTVSLGSDVPAAHGYVAAMAKYAPGTDPQKSVVTQVGWLAADLFIKGLEKAGADPTRAGFIDHLRKVTDYDAGGLLVEPITFAEGVEPNGNPLKCIWFEQVKSGAYVADPEPTCGELFEIS</sequence>
<proteinExistence type="inferred from homology"/>
<dbReference type="Proteomes" id="UP001501183">
    <property type="component" value="Unassembled WGS sequence"/>
</dbReference>
<dbReference type="Pfam" id="PF13458">
    <property type="entry name" value="Peripla_BP_6"/>
    <property type="match status" value="1"/>
</dbReference>
<evidence type="ECO:0000256" key="1">
    <source>
        <dbReference type="ARBA" id="ARBA00010062"/>
    </source>
</evidence>
<dbReference type="EMBL" id="BAABFB010000024">
    <property type="protein sequence ID" value="GAA4475031.1"/>
    <property type="molecule type" value="Genomic_DNA"/>
</dbReference>
<gene>
    <name evidence="5" type="ORF">GCM10023094_11740</name>
</gene>
<comment type="similarity">
    <text evidence="1">Belongs to the leucine-binding protein family.</text>
</comment>
<dbReference type="PROSITE" id="PS51257">
    <property type="entry name" value="PROKAR_LIPOPROTEIN"/>
    <property type="match status" value="1"/>
</dbReference>
<dbReference type="InterPro" id="IPR028082">
    <property type="entry name" value="Peripla_BP_I"/>
</dbReference>
<dbReference type="RefSeq" id="WP_345342841.1">
    <property type="nucleotide sequence ID" value="NZ_BAABFB010000024.1"/>
</dbReference>
<feature type="chain" id="PRO_5046767843" evidence="3">
    <location>
        <begin position="28"/>
        <end position="406"/>
    </location>
</feature>
<protein>
    <submittedName>
        <fullName evidence="5">ABC transporter substrate-binding protein</fullName>
    </submittedName>
</protein>
<evidence type="ECO:0000313" key="5">
    <source>
        <dbReference type="EMBL" id="GAA4475031.1"/>
    </source>
</evidence>
<name>A0ABP8NYG1_9NOCA</name>
<feature type="signal peptide" evidence="3">
    <location>
        <begin position="1"/>
        <end position="27"/>
    </location>
</feature>
<feature type="domain" description="Leucine-binding protein" evidence="4">
    <location>
        <begin position="43"/>
        <end position="389"/>
    </location>
</feature>
<evidence type="ECO:0000256" key="3">
    <source>
        <dbReference type="SAM" id="SignalP"/>
    </source>
</evidence>
<comment type="caution">
    <text evidence="5">The sequence shown here is derived from an EMBL/GenBank/DDBJ whole genome shotgun (WGS) entry which is preliminary data.</text>
</comment>
<keyword evidence="2 3" id="KW-0732">Signal</keyword>
<dbReference type="CDD" id="cd06341">
    <property type="entry name" value="PBP1_ABC_ligand_binding-like"/>
    <property type="match status" value="1"/>
</dbReference>
<dbReference type="InterPro" id="IPR028081">
    <property type="entry name" value="Leu-bd"/>
</dbReference>